<organism evidence="2 3">
    <name type="scientific">Apatococcus lobatus</name>
    <dbReference type="NCBI Taxonomy" id="904363"/>
    <lineage>
        <taxon>Eukaryota</taxon>
        <taxon>Viridiplantae</taxon>
        <taxon>Chlorophyta</taxon>
        <taxon>core chlorophytes</taxon>
        <taxon>Trebouxiophyceae</taxon>
        <taxon>Chlorellales</taxon>
        <taxon>Chlorellaceae</taxon>
        <taxon>Apatococcus</taxon>
    </lineage>
</organism>
<dbReference type="AlphaFoldDB" id="A0AAW1QCM6"/>
<feature type="transmembrane region" description="Helical" evidence="1">
    <location>
        <begin position="798"/>
        <end position="819"/>
    </location>
</feature>
<dbReference type="EMBL" id="JALJOS010000056">
    <property type="protein sequence ID" value="KAK9818734.1"/>
    <property type="molecule type" value="Genomic_DNA"/>
</dbReference>
<proteinExistence type="predicted"/>
<comment type="caution">
    <text evidence="2">The sequence shown here is derived from an EMBL/GenBank/DDBJ whole genome shotgun (WGS) entry which is preliminary data.</text>
</comment>
<keyword evidence="1" id="KW-0812">Transmembrane</keyword>
<sequence length="847" mass="87330">MRSFQLSYRYLKLGAWVAGAAAVLYVVSSLQGWGLQRHLLELQDPDLPLAQREVAAQTVWAMFQLNPSMRSDVLQQSRGLDLWLDLLCTDSPILTECGGKLLYASLATASGFESDSSLLTQGARPLAASELSSLTQALQNTACRKLCRASIFFTLELDSRQEGQPAKLAGVEGLAGPLLSAAGISPAATSSDDPLQEPDWGQAGGQSTAAHLLSNLATWPAMQSTLLMQPGLVVLLAGIIGGKQAVLDAGIPAAAARLVANLAHTNAGAHSLYDEATGQGGAAGSLLLNALLELGRHGDAEERLAACLALENLAAGSPGASKALLAAGAHVMLLDAASGSASSALQMAAVHAAYNILACQKGWKGLSTAALPPAPSSDAAEDLVSSMSSTLVPDQLLRALKGALIKGPEASPGSLLSWGSSLVGGNSAGAQGGDWAIMRGLALCGDGAGSQSCYSIHHNAAPGLGLHVQGGLEDPDMEQSSGSSAGMDRALAAATVGAGCSMVAAQLLSGSPSLHPDHWGSSADPHGFAGDSSRLSHGVAGGALMGGPASNGLQYLSCYGPEPGSGEEKAAWMLSSLPESSNTGAARLVTGMRDLWTGSSYWRLGSSQAIPATLRAWMLVGSASLSSLWQTRIFPVVHPILQVMYQGSCALGSIVTSVCTLLATAFRDTAIGVWSSLQQTFSGLGSILWQWVGRPFKAAALAAWQHALWPLLGALGACMSGLAGSMWAAVHAVLAVIGAFLWRWLLQPLGQVLGSCLVMLGLGLQATGLWIWSCIMYATASLLDLLWRYLLSPVFDLLAKLVGGAAVFTGGLIGMAALLNVAADWLGLGNLVDLIAGRPRRMPPMRY</sequence>
<keyword evidence="1" id="KW-0472">Membrane</keyword>
<dbReference type="InterPro" id="IPR016024">
    <property type="entry name" value="ARM-type_fold"/>
</dbReference>
<keyword evidence="1" id="KW-1133">Transmembrane helix</keyword>
<dbReference type="InterPro" id="IPR011989">
    <property type="entry name" value="ARM-like"/>
</dbReference>
<dbReference type="SUPFAM" id="SSF48371">
    <property type="entry name" value="ARM repeat"/>
    <property type="match status" value="1"/>
</dbReference>
<evidence type="ECO:0000313" key="2">
    <source>
        <dbReference type="EMBL" id="KAK9818734.1"/>
    </source>
</evidence>
<dbReference type="Gene3D" id="1.25.10.10">
    <property type="entry name" value="Leucine-rich Repeat Variant"/>
    <property type="match status" value="1"/>
</dbReference>
<dbReference type="Proteomes" id="UP001438707">
    <property type="component" value="Unassembled WGS sequence"/>
</dbReference>
<evidence type="ECO:0000256" key="1">
    <source>
        <dbReference type="SAM" id="Phobius"/>
    </source>
</evidence>
<evidence type="ECO:0000313" key="3">
    <source>
        <dbReference type="Proteomes" id="UP001438707"/>
    </source>
</evidence>
<gene>
    <name evidence="2" type="ORF">WJX74_005532</name>
</gene>
<name>A0AAW1QCM6_9CHLO</name>
<accession>A0AAW1QCM6</accession>
<protein>
    <submittedName>
        <fullName evidence="2">Uncharacterized protein</fullName>
    </submittedName>
</protein>
<reference evidence="2 3" key="1">
    <citation type="journal article" date="2024" name="Nat. Commun.">
        <title>Phylogenomics reveals the evolutionary origins of lichenization in chlorophyte algae.</title>
        <authorList>
            <person name="Puginier C."/>
            <person name="Libourel C."/>
            <person name="Otte J."/>
            <person name="Skaloud P."/>
            <person name="Haon M."/>
            <person name="Grisel S."/>
            <person name="Petersen M."/>
            <person name="Berrin J.G."/>
            <person name="Delaux P.M."/>
            <person name="Dal Grande F."/>
            <person name="Keller J."/>
        </authorList>
    </citation>
    <scope>NUCLEOTIDE SEQUENCE [LARGE SCALE GENOMIC DNA]</scope>
    <source>
        <strain evidence="2 3">SAG 2145</strain>
    </source>
</reference>
<keyword evidence="3" id="KW-1185">Reference proteome</keyword>